<feature type="region of interest" description="Disordered" evidence="7">
    <location>
        <begin position="437"/>
        <end position="456"/>
    </location>
</feature>
<dbReference type="PANTHER" id="PTHR30033:SF1">
    <property type="entry name" value="FLAGELLAR HOOK-ASSOCIATED PROTEIN 1"/>
    <property type="match status" value="1"/>
</dbReference>
<comment type="similarity">
    <text evidence="3">Belongs to the flagella basal body rod proteins family.</text>
</comment>
<reference evidence="10" key="1">
    <citation type="submission" date="2019-12" db="EMBL/GenBank/DDBJ databases">
        <authorList>
            <person name="Cremers G."/>
        </authorList>
    </citation>
    <scope>NUCLEOTIDE SEQUENCE</scope>
    <source>
        <strain evidence="10">Mbul1</strain>
    </source>
</reference>
<dbReference type="EMBL" id="LR743504">
    <property type="protein sequence ID" value="CAA2103238.1"/>
    <property type="molecule type" value="Genomic_DNA"/>
</dbReference>
<evidence type="ECO:0000259" key="9">
    <source>
        <dbReference type="Pfam" id="PF22638"/>
    </source>
</evidence>
<proteinExistence type="inferred from homology"/>
<evidence type="ECO:0000256" key="7">
    <source>
        <dbReference type="SAM" id="MobiDB-lite"/>
    </source>
</evidence>
<feature type="domain" description="Flagellar basal-body/hook protein C-terminal" evidence="8">
    <location>
        <begin position="583"/>
        <end position="625"/>
    </location>
</feature>
<dbReference type="PANTHER" id="PTHR30033">
    <property type="entry name" value="FLAGELLAR HOOK-ASSOCIATED PROTEIN 1"/>
    <property type="match status" value="1"/>
</dbReference>
<dbReference type="AlphaFoldDB" id="A0A679J415"/>
<keyword evidence="10" id="KW-0969">Cilium</keyword>
<organism evidence="10">
    <name type="scientific">Methylobacterium bullatum</name>
    <dbReference type="NCBI Taxonomy" id="570505"/>
    <lineage>
        <taxon>Bacteria</taxon>
        <taxon>Pseudomonadati</taxon>
        <taxon>Pseudomonadota</taxon>
        <taxon>Alphaproteobacteria</taxon>
        <taxon>Hyphomicrobiales</taxon>
        <taxon>Methylobacteriaceae</taxon>
        <taxon>Methylobacterium</taxon>
    </lineage>
</organism>
<keyword evidence="10" id="KW-0966">Cell projection</keyword>
<gene>
    <name evidence="10" type="primary">flgK</name>
    <name evidence="10" type="ORF">MBUL_02092</name>
</gene>
<dbReference type="Pfam" id="PF22638">
    <property type="entry name" value="FlgK_D1"/>
    <property type="match status" value="1"/>
</dbReference>
<feature type="compositionally biased region" description="Polar residues" evidence="7">
    <location>
        <begin position="437"/>
        <end position="447"/>
    </location>
</feature>
<feature type="domain" description="Flagellar hook-associated protein FlgK helical" evidence="9">
    <location>
        <begin position="87"/>
        <end position="326"/>
    </location>
</feature>
<evidence type="ECO:0000259" key="8">
    <source>
        <dbReference type="Pfam" id="PF06429"/>
    </source>
</evidence>
<dbReference type="SUPFAM" id="SSF64518">
    <property type="entry name" value="Phase 1 flagellin"/>
    <property type="match status" value="1"/>
</dbReference>
<dbReference type="InterPro" id="IPR010930">
    <property type="entry name" value="Flg_bb/hook_C_dom"/>
</dbReference>
<dbReference type="NCBIfam" id="TIGR02492">
    <property type="entry name" value="flgK_ends"/>
    <property type="match status" value="1"/>
</dbReference>
<dbReference type="GO" id="GO:0005576">
    <property type="term" value="C:extracellular region"/>
    <property type="evidence" value="ECO:0007669"/>
    <property type="project" value="UniProtKB-SubCell"/>
</dbReference>
<dbReference type="InterPro" id="IPR053927">
    <property type="entry name" value="FlgK_helical"/>
</dbReference>
<protein>
    <recommendedName>
        <fullName evidence="4">Flagellar hook-associated protein 1</fullName>
    </recommendedName>
</protein>
<name>A0A679J415_9HYPH</name>
<accession>A0A679J415</accession>
<evidence type="ECO:0000256" key="1">
    <source>
        <dbReference type="ARBA" id="ARBA00004365"/>
    </source>
</evidence>
<dbReference type="GO" id="GO:0005198">
    <property type="term" value="F:structural molecule activity"/>
    <property type="evidence" value="ECO:0007669"/>
    <property type="project" value="InterPro"/>
</dbReference>
<sequence>MSFSALNTAAAGLKTTQAAIGIVSQNIANVGTAGYVKRTLDTVAQGPGNSGVAIGTINRVFDENALKQLRLETSGASYTGMMADVRTQLDKLYGIPGTTSALDGVMNNFTLALQTLGADPTSAPARSSVVTAASNLASKIGSIAEGVQSLRSATESQLSNDTAAASGLLSSIAQLNVKIAATSDDGSKVALLDQRDQALNSLSGYLDVQATVQRDGTVTVITNSGMTLVDRASAATLSFDARGTLGPEDSYSADPAQRSVGTITATTPGGGTIDLVASNAIRSGSLAAGIELRDTVLPQAQRQLDDLAAGLSRSLSDTSAVGTPATAAGGAGFDIDLTGLSAGNAITISLKDANGAQRNLILVPSNLTPPAAVNRSDVADPLATIVPFTVGSNPATFGTAIAAALGSPFTVTSAATLGKEGQVRILTPASGSPTIQGISASVTQSASPEDVTNGKPQIPLFVDSTGQARLYTGSFDGGSQLTGFAQRIAVNPAVIAKTETLVKFSPGTQGSEPTRPQYLFNALTSANRTFSAASGIGGISAPYDSSVQGFAQKIIDAQGAAAATAQNLDEGQSIALATAQGRFASTSGVKIDEEMSKLVGLQTAYTANARVLTAARDMLDTLLRI</sequence>
<dbReference type="GO" id="GO:0009424">
    <property type="term" value="C:bacterial-type flagellum hook"/>
    <property type="evidence" value="ECO:0007669"/>
    <property type="project" value="InterPro"/>
</dbReference>
<dbReference type="GO" id="GO:0044780">
    <property type="term" value="P:bacterial-type flagellum assembly"/>
    <property type="evidence" value="ECO:0007669"/>
    <property type="project" value="InterPro"/>
</dbReference>
<keyword evidence="5" id="KW-0964">Secreted</keyword>
<keyword evidence="10" id="KW-0282">Flagellum</keyword>
<evidence type="ECO:0000313" key="10">
    <source>
        <dbReference type="EMBL" id="CAA2103238.1"/>
    </source>
</evidence>
<evidence type="ECO:0000256" key="5">
    <source>
        <dbReference type="ARBA" id="ARBA00022525"/>
    </source>
</evidence>
<evidence type="ECO:0000256" key="6">
    <source>
        <dbReference type="ARBA" id="ARBA00023143"/>
    </source>
</evidence>
<keyword evidence="6" id="KW-0975">Bacterial flagellum</keyword>
<dbReference type="Pfam" id="PF06429">
    <property type="entry name" value="Flg_bbr_C"/>
    <property type="match status" value="1"/>
</dbReference>
<comment type="subcellular location">
    <subcellularLocation>
        <location evidence="1">Bacterial flagellum</location>
    </subcellularLocation>
    <subcellularLocation>
        <location evidence="2">Secreted</location>
    </subcellularLocation>
</comment>
<evidence type="ECO:0000256" key="3">
    <source>
        <dbReference type="ARBA" id="ARBA00009677"/>
    </source>
</evidence>
<dbReference type="InterPro" id="IPR002371">
    <property type="entry name" value="FlgK"/>
</dbReference>
<evidence type="ECO:0000256" key="4">
    <source>
        <dbReference type="ARBA" id="ARBA00016244"/>
    </source>
</evidence>
<evidence type="ECO:0000256" key="2">
    <source>
        <dbReference type="ARBA" id="ARBA00004613"/>
    </source>
</evidence>